<proteinExistence type="predicted"/>
<evidence type="ECO:0000313" key="2">
    <source>
        <dbReference type="Proteomes" id="UP000814128"/>
    </source>
</evidence>
<organism evidence="1 2">
    <name type="scientific">Vararia minispora EC-137</name>
    <dbReference type="NCBI Taxonomy" id="1314806"/>
    <lineage>
        <taxon>Eukaryota</taxon>
        <taxon>Fungi</taxon>
        <taxon>Dikarya</taxon>
        <taxon>Basidiomycota</taxon>
        <taxon>Agaricomycotina</taxon>
        <taxon>Agaricomycetes</taxon>
        <taxon>Russulales</taxon>
        <taxon>Lachnocladiaceae</taxon>
        <taxon>Vararia</taxon>
    </lineage>
</organism>
<name>A0ACB8QHM4_9AGAM</name>
<reference evidence="1" key="1">
    <citation type="submission" date="2021-02" db="EMBL/GenBank/DDBJ databases">
        <authorList>
            <consortium name="DOE Joint Genome Institute"/>
            <person name="Ahrendt S."/>
            <person name="Looney B.P."/>
            <person name="Miyauchi S."/>
            <person name="Morin E."/>
            <person name="Drula E."/>
            <person name="Courty P.E."/>
            <person name="Chicoki N."/>
            <person name="Fauchery L."/>
            <person name="Kohler A."/>
            <person name="Kuo A."/>
            <person name="Labutti K."/>
            <person name="Pangilinan J."/>
            <person name="Lipzen A."/>
            <person name="Riley R."/>
            <person name="Andreopoulos W."/>
            <person name="He G."/>
            <person name="Johnson J."/>
            <person name="Barry K.W."/>
            <person name="Grigoriev I.V."/>
            <person name="Nagy L."/>
            <person name="Hibbett D."/>
            <person name="Henrissat B."/>
            <person name="Matheny P.B."/>
            <person name="Labbe J."/>
            <person name="Martin F."/>
        </authorList>
    </citation>
    <scope>NUCLEOTIDE SEQUENCE</scope>
    <source>
        <strain evidence="1">EC-137</strain>
    </source>
</reference>
<evidence type="ECO:0000313" key="1">
    <source>
        <dbReference type="EMBL" id="KAI0031193.1"/>
    </source>
</evidence>
<dbReference type="Proteomes" id="UP000814128">
    <property type="component" value="Unassembled WGS sequence"/>
</dbReference>
<keyword evidence="2" id="KW-1185">Reference proteome</keyword>
<comment type="caution">
    <text evidence="1">The sequence shown here is derived from an EMBL/GenBank/DDBJ whole genome shotgun (WGS) entry which is preliminary data.</text>
</comment>
<gene>
    <name evidence="1" type="ORF">K488DRAFT_52582</name>
</gene>
<accession>A0ACB8QHM4</accession>
<dbReference type="EMBL" id="MU273589">
    <property type="protein sequence ID" value="KAI0031193.1"/>
    <property type="molecule type" value="Genomic_DNA"/>
</dbReference>
<reference evidence="1" key="2">
    <citation type="journal article" date="2022" name="New Phytol.">
        <title>Evolutionary transition to the ectomycorrhizal habit in the genomes of a hyperdiverse lineage of mushroom-forming fungi.</title>
        <authorList>
            <person name="Looney B."/>
            <person name="Miyauchi S."/>
            <person name="Morin E."/>
            <person name="Drula E."/>
            <person name="Courty P.E."/>
            <person name="Kohler A."/>
            <person name="Kuo A."/>
            <person name="LaButti K."/>
            <person name="Pangilinan J."/>
            <person name="Lipzen A."/>
            <person name="Riley R."/>
            <person name="Andreopoulos W."/>
            <person name="He G."/>
            <person name="Johnson J."/>
            <person name="Nolan M."/>
            <person name="Tritt A."/>
            <person name="Barry K.W."/>
            <person name="Grigoriev I.V."/>
            <person name="Nagy L.G."/>
            <person name="Hibbett D."/>
            <person name="Henrissat B."/>
            <person name="Matheny P.B."/>
            <person name="Labbe J."/>
            <person name="Martin F.M."/>
        </authorList>
    </citation>
    <scope>NUCLEOTIDE SEQUENCE</scope>
    <source>
        <strain evidence="1">EC-137</strain>
    </source>
</reference>
<protein>
    <submittedName>
        <fullName evidence="1">IucC family-domain-containing protein</fullName>
    </submittedName>
</protein>
<sequence length="661" mass="73640">MATLFSFFSSQWWLVPPVRRVAKTYNFFGDTASVTGTETLRARVRLSSADRAAFAVTSRLLSSLVTEALLRAVYVPVDSSSCAGICVILTSRAIVTGHLSASDIYAIIPLHHKPVLKDDGRTGYGRAVWLLDPLDMCPSVWYHRAGNNEEATSHSVIQSALSSPPWTIDPKARVAQTLDPAFWWNRFAEDVAMDKDLQASLLEELISSCIWQKAVYDAPPPCPTLSSPTIHWEQCIIEGHPTHPMHRARRALPPLPDMTPETRDWYRPHVRFATIDRSRLDILGPFEDHIRELAQAAAAAHGKQLPDIDPGRVIMPVYDLQICNLQEKFTGVTILDAEISLKARAQASLRTVTLDEFPLTVKLPVGLKVSSALRTISHFTANIGPRFSEQVVPYLAIDSNVLHVESEVASAVCVRDEEGATIDQDIAKHFTAIFRRPYLPTEDEAIILAAALGETGHANTPAGVPVIQHILDLNTHQKRLVFFDEYTRLLLAGIIPPLLQNGLAFEAHPQNTLVRISRSSGRVLGFVMRDLGGIRVHPPTLRASTGVNFSFLPEHCIVTETREEAAKKLYHTLVFNHVQRLARVLDVHYNGAGWAAFRRNLQAVVPRDSWLWSAWMADGAKSVSGKCLVRMKLAGLYRDSVYEPFPNMIQFRPEHLARDTE</sequence>